<reference evidence="1" key="1">
    <citation type="submission" date="2022-11" db="EMBL/GenBank/DDBJ databases">
        <authorList>
            <person name="Hyden B.L."/>
            <person name="Feng K."/>
            <person name="Yates T."/>
            <person name="Jawdy S."/>
            <person name="Smart L.B."/>
            <person name="Muchero W."/>
        </authorList>
    </citation>
    <scope>NUCLEOTIDE SEQUENCE</scope>
    <source>
        <tissue evidence="1">Shoot tip</tissue>
    </source>
</reference>
<proteinExistence type="predicted"/>
<sequence>MTDLQTETIIVNDPRVRIVEIGLARTTAMDQILIPDLNQEEIITTIKLKVLKIKDIAVVPHHLEKGLVLEIKQKVRQSSLSFN</sequence>
<accession>A0A9Q0U3P3</accession>
<dbReference type="AlphaFoldDB" id="A0A9Q0U3P3"/>
<evidence type="ECO:0000313" key="1">
    <source>
        <dbReference type="EMBL" id="KAJ6722855.1"/>
    </source>
</evidence>
<dbReference type="EMBL" id="JAPFFM010000013">
    <property type="protein sequence ID" value="KAJ6722855.1"/>
    <property type="molecule type" value="Genomic_DNA"/>
</dbReference>
<comment type="caution">
    <text evidence="1">The sequence shown here is derived from an EMBL/GenBank/DDBJ whole genome shotgun (WGS) entry which is preliminary data.</text>
</comment>
<dbReference type="Proteomes" id="UP001151752">
    <property type="component" value="Chromosome 14"/>
</dbReference>
<reference evidence="1" key="2">
    <citation type="journal article" date="2023" name="Int. J. Mol. Sci.">
        <title>De Novo Assembly and Annotation of 11 Diverse Shrub Willow (Salix) Genomes Reveals Novel Gene Organization in Sex-Linked Regions.</title>
        <authorList>
            <person name="Hyden B."/>
            <person name="Feng K."/>
            <person name="Yates T.B."/>
            <person name="Jawdy S."/>
            <person name="Cereghino C."/>
            <person name="Smart L.B."/>
            <person name="Muchero W."/>
        </authorList>
    </citation>
    <scope>NUCLEOTIDE SEQUENCE</scope>
    <source>
        <tissue evidence="1">Shoot tip</tissue>
    </source>
</reference>
<evidence type="ECO:0000313" key="2">
    <source>
        <dbReference type="Proteomes" id="UP001151752"/>
    </source>
</evidence>
<organism evidence="1 2">
    <name type="scientific">Salix koriyanagi</name>
    <dbReference type="NCBI Taxonomy" id="2511006"/>
    <lineage>
        <taxon>Eukaryota</taxon>
        <taxon>Viridiplantae</taxon>
        <taxon>Streptophyta</taxon>
        <taxon>Embryophyta</taxon>
        <taxon>Tracheophyta</taxon>
        <taxon>Spermatophyta</taxon>
        <taxon>Magnoliopsida</taxon>
        <taxon>eudicotyledons</taxon>
        <taxon>Gunneridae</taxon>
        <taxon>Pentapetalae</taxon>
        <taxon>rosids</taxon>
        <taxon>fabids</taxon>
        <taxon>Malpighiales</taxon>
        <taxon>Salicaceae</taxon>
        <taxon>Saliceae</taxon>
        <taxon>Salix</taxon>
    </lineage>
</organism>
<gene>
    <name evidence="1" type="ORF">OIU74_007438</name>
</gene>
<protein>
    <submittedName>
        <fullName evidence="1">Uncharacterized protein</fullName>
    </submittedName>
</protein>
<keyword evidence="2" id="KW-1185">Reference proteome</keyword>
<name>A0A9Q0U3P3_9ROSI</name>